<gene>
    <name evidence="2" type="ORF">CMC5_026340</name>
</gene>
<dbReference type="AlphaFoldDB" id="A0A0K1ECR2"/>
<dbReference type="SUPFAM" id="SSF63825">
    <property type="entry name" value="YWTD domain"/>
    <property type="match status" value="1"/>
</dbReference>
<dbReference type="EMBL" id="CP012159">
    <property type="protein sequence ID" value="AKT38487.1"/>
    <property type="molecule type" value="Genomic_DNA"/>
</dbReference>
<evidence type="ECO:0000313" key="3">
    <source>
        <dbReference type="Proteomes" id="UP000067626"/>
    </source>
</evidence>
<evidence type="ECO:0000313" key="2">
    <source>
        <dbReference type="EMBL" id="AKT38487.1"/>
    </source>
</evidence>
<dbReference type="RefSeq" id="WP_050430706.1">
    <property type="nucleotide sequence ID" value="NZ_CP012159.1"/>
</dbReference>
<evidence type="ECO:0000256" key="1">
    <source>
        <dbReference type="SAM" id="MobiDB-lite"/>
    </source>
</evidence>
<sequence length="303" mass="31161">MLVTAIAAACGARSSLLIDEFDDPSSGGGGTGPIADAGPDADADTDAGKDAGIDADVVDCRDTGVTYIYLVADNRSLYSFNPEDRSLILRGTLNCPAGGASPFSMGVDRQGTAYVVYNNGQLFRASIFDASCETTPFLSGQHGFTLFGMGFATDGAGPEESLYVAEISFQAPSRGLATIDTQTFELTPIGPFSQNPGNAIEMTGTGDGHLYGYFINSNGTGGHVVEIDKQTATILSSVPLSAGASSGSLAFAFWGGDFYTFTSIGPNATRVTRYNPADGSTSDFAEIPAVIVGAGVSTCAPPR</sequence>
<accession>A0A0K1ECR2</accession>
<protein>
    <submittedName>
        <fullName evidence="2">Uncharacterized protein</fullName>
    </submittedName>
</protein>
<dbReference type="KEGG" id="ccro:CMC5_026340"/>
<dbReference type="Proteomes" id="UP000067626">
    <property type="component" value="Chromosome"/>
</dbReference>
<name>A0A0K1ECR2_CHOCO</name>
<keyword evidence="3" id="KW-1185">Reference proteome</keyword>
<dbReference type="Gene3D" id="2.130.10.10">
    <property type="entry name" value="YVTN repeat-like/Quinoprotein amine dehydrogenase"/>
    <property type="match status" value="1"/>
</dbReference>
<reference evidence="2 3" key="1">
    <citation type="submission" date="2015-07" db="EMBL/GenBank/DDBJ databases">
        <title>Genome analysis of myxobacterium Chondromyces crocatus Cm c5 reveals a high potential for natural compound synthesis and the genetic basis for the loss of fruiting body formation.</title>
        <authorList>
            <person name="Zaburannyi N."/>
            <person name="Bunk B."/>
            <person name="Maier J."/>
            <person name="Overmann J."/>
            <person name="Mueller R."/>
        </authorList>
    </citation>
    <scope>NUCLEOTIDE SEQUENCE [LARGE SCALE GENOMIC DNA]</scope>
    <source>
        <strain evidence="2 3">Cm c5</strain>
    </source>
</reference>
<feature type="region of interest" description="Disordered" evidence="1">
    <location>
        <begin position="21"/>
        <end position="48"/>
    </location>
</feature>
<dbReference type="InterPro" id="IPR015943">
    <property type="entry name" value="WD40/YVTN_repeat-like_dom_sf"/>
</dbReference>
<organism evidence="2 3">
    <name type="scientific">Chondromyces crocatus</name>
    <dbReference type="NCBI Taxonomy" id="52"/>
    <lineage>
        <taxon>Bacteria</taxon>
        <taxon>Pseudomonadati</taxon>
        <taxon>Myxococcota</taxon>
        <taxon>Polyangia</taxon>
        <taxon>Polyangiales</taxon>
        <taxon>Polyangiaceae</taxon>
        <taxon>Chondromyces</taxon>
    </lineage>
</organism>
<dbReference type="OrthoDB" id="5512085at2"/>
<proteinExistence type="predicted"/>